<evidence type="ECO:0000313" key="1">
    <source>
        <dbReference type="EMBL" id="MBL7626671.1"/>
    </source>
</evidence>
<reference evidence="1" key="1">
    <citation type="submission" date="2020-12" db="EMBL/GenBank/DDBJ databases">
        <title>Genomic characterization of non-nitrogen-fixing Frankia strains.</title>
        <authorList>
            <person name="Carlos-Shanley C."/>
            <person name="Guerra T."/>
            <person name="Hahn D."/>
        </authorList>
    </citation>
    <scope>NUCLEOTIDE SEQUENCE</scope>
    <source>
        <strain evidence="1">CN6</strain>
    </source>
</reference>
<proteinExistence type="predicted"/>
<keyword evidence="2" id="KW-1185">Reference proteome</keyword>
<dbReference type="RefSeq" id="WP_203001938.1">
    <property type="nucleotide sequence ID" value="NZ_JADWYU010000205.1"/>
</dbReference>
<evidence type="ECO:0000313" key="2">
    <source>
        <dbReference type="Proteomes" id="UP000604475"/>
    </source>
</evidence>
<dbReference type="Proteomes" id="UP000604475">
    <property type="component" value="Unassembled WGS sequence"/>
</dbReference>
<dbReference type="AlphaFoldDB" id="A0A937UQG5"/>
<accession>A0A937UQG5</accession>
<dbReference type="EMBL" id="JAEACQ010000146">
    <property type="protein sequence ID" value="MBL7626671.1"/>
    <property type="molecule type" value="Genomic_DNA"/>
</dbReference>
<protein>
    <submittedName>
        <fullName evidence="1">Uncharacterized protein</fullName>
    </submittedName>
</protein>
<gene>
    <name evidence="1" type="ORF">I7412_05715</name>
</gene>
<comment type="caution">
    <text evidence="1">The sequence shown here is derived from an EMBL/GenBank/DDBJ whole genome shotgun (WGS) entry which is preliminary data.</text>
</comment>
<name>A0A937UQG5_9ACTN</name>
<organism evidence="1 2">
    <name type="scientific">Frankia nepalensis</name>
    <dbReference type="NCBI Taxonomy" id="1836974"/>
    <lineage>
        <taxon>Bacteria</taxon>
        <taxon>Bacillati</taxon>
        <taxon>Actinomycetota</taxon>
        <taxon>Actinomycetes</taxon>
        <taxon>Frankiales</taxon>
        <taxon>Frankiaceae</taxon>
        <taxon>Frankia</taxon>
    </lineage>
</organism>
<sequence length="175" mass="20241">MDEWYRSFVDPGFRYVFSQGPARVRCRQDALRDGLNCVALAHLAIRDLFGYALPASFQSVELFGDARHFEPVPELADLRAGDLVWLGVAEPRVPLDEFVPRYQGDELLNFRDFPVNHVAVHTGTRAAGDHLMLHASPVDGTNALWPLHRFRDYPRYRQIYAVRRLRRELQRRPAQ</sequence>
<dbReference type="Gene3D" id="3.90.1720.10">
    <property type="entry name" value="endopeptidase domain like (from Nostoc punctiforme)"/>
    <property type="match status" value="1"/>
</dbReference>